<evidence type="ECO:0000256" key="1">
    <source>
        <dbReference type="SAM" id="MobiDB-lite"/>
    </source>
</evidence>
<feature type="compositionally biased region" description="Polar residues" evidence="1">
    <location>
        <begin position="1"/>
        <end position="16"/>
    </location>
</feature>
<name>A0A6H5G509_9HEMI</name>
<proteinExistence type="predicted"/>
<reference evidence="2 3" key="1">
    <citation type="submission" date="2020-02" db="EMBL/GenBank/DDBJ databases">
        <authorList>
            <person name="Ferguson B K."/>
        </authorList>
    </citation>
    <scope>NUCLEOTIDE SEQUENCE [LARGE SCALE GENOMIC DNA]</scope>
</reference>
<evidence type="ECO:0000313" key="3">
    <source>
        <dbReference type="Proteomes" id="UP000479000"/>
    </source>
</evidence>
<feature type="region of interest" description="Disordered" evidence="1">
    <location>
        <begin position="423"/>
        <end position="480"/>
    </location>
</feature>
<dbReference type="Proteomes" id="UP000479000">
    <property type="component" value="Unassembled WGS sequence"/>
</dbReference>
<dbReference type="AlphaFoldDB" id="A0A6H5G509"/>
<evidence type="ECO:0000313" key="2">
    <source>
        <dbReference type="EMBL" id="CAA9997887.1"/>
    </source>
</evidence>
<feature type="region of interest" description="Disordered" evidence="1">
    <location>
        <begin position="334"/>
        <end position="353"/>
    </location>
</feature>
<sequence length="480" mass="49859">MKGNLKQSTTLANIPLTNDKLGHDDSFKNCDDQDYDDMRAIASLPPVLRLRGGGESSLTGTAGWGSPPAAQSGSTGWNGGSSAPPSSQPGVQQNNTGNNPTGNPNSGQPQNWGQGNNNNNTNANNNPNNNNGNRVNGQNVTGAGQQAGGPPSQNQAPAPASVPNSAAPTNTQGSSQANGNAPAGNNANPGPQQPGPNGPPMNQSGPAIGPQTAGNNPQAPSSGNNGPPSGNAGSSWAQAAGKGLPVAGQGSVAPNAANATPTQPPTSSTSTKQQMEQLNTMREALYSQDGWGGQNVNQDSSWDVPGSPEPGGKEGTTTAPGPMWKVPINNGSGVKKEGEWSGPNWNEPRDPRDLRHGEMRQIIEARENMRPNSVDHRSMGGNEVLMRGDPRGISGRLNGVSNEAMWTAPGPHLHMPHHHAKLPNQPNHPGNVRLPITPTTTTKTTTATKKNYNNKNNNFSNNKINNHSIKINSNNNYSNN</sequence>
<gene>
    <name evidence="2" type="ORF">NTEN_LOCUS4181</name>
</gene>
<keyword evidence="3" id="KW-1185">Reference proteome</keyword>
<feature type="region of interest" description="Disordered" evidence="1">
    <location>
        <begin position="1"/>
        <end position="33"/>
    </location>
</feature>
<feature type="compositionally biased region" description="Low complexity" evidence="1">
    <location>
        <begin position="251"/>
        <end position="271"/>
    </location>
</feature>
<dbReference type="OrthoDB" id="5919166at2759"/>
<accession>A0A6H5G509</accession>
<feature type="compositionally biased region" description="Basic and acidic residues" evidence="1">
    <location>
        <begin position="20"/>
        <end position="33"/>
    </location>
</feature>
<feature type="region of interest" description="Disordered" evidence="1">
    <location>
        <begin position="45"/>
        <end position="325"/>
    </location>
</feature>
<protein>
    <submittedName>
        <fullName evidence="2">Uncharacterized protein</fullName>
    </submittedName>
</protein>
<feature type="compositionally biased region" description="Low complexity" evidence="1">
    <location>
        <begin position="80"/>
        <end position="190"/>
    </location>
</feature>
<feature type="compositionally biased region" description="Low complexity" evidence="1">
    <location>
        <begin position="436"/>
        <end position="480"/>
    </location>
</feature>
<feature type="compositionally biased region" description="Low complexity" evidence="1">
    <location>
        <begin position="214"/>
        <end position="235"/>
    </location>
</feature>
<dbReference type="EMBL" id="CADCXU010006236">
    <property type="protein sequence ID" value="CAA9997887.1"/>
    <property type="molecule type" value="Genomic_DNA"/>
</dbReference>
<feature type="region of interest" description="Disordered" evidence="1">
    <location>
        <begin position="372"/>
        <end position="392"/>
    </location>
</feature>
<organism evidence="2 3">
    <name type="scientific">Nesidiocoris tenuis</name>
    <dbReference type="NCBI Taxonomy" id="355587"/>
    <lineage>
        <taxon>Eukaryota</taxon>
        <taxon>Metazoa</taxon>
        <taxon>Ecdysozoa</taxon>
        <taxon>Arthropoda</taxon>
        <taxon>Hexapoda</taxon>
        <taxon>Insecta</taxon>
        <taxon>Pterygota</taxon>
        <taxon>Neoptera</taxon>
        <taxon>Paraneoptera</taxon>
        <taxon>Hemiptera</taxon>
        <taxon>Heteroptera</taxon>
        <taxon>Panheteroptera</taxon>
        <taxon>Cimicomorpha</taxon>
        <taxon>Miridae</taxon>
        <taxon>Dicyphina</taxon>
        <taxon>Nesidiocoris</taxon>
    </lineage>
</organism>